<keyword evidence="3" id="KW-0106">Calcium</keyword>
<protein>
    <submittedName>
        <fullName evidence="6">Calx-beta domain-containing protein</fullName>
    </submittedName>
</protein>
<keyword evidence="1" id="KW-0732">Signal</keyword>
<reference evidence="6 7" key="1">
    <citation type="submission" date="2023-03" db="EMBL/GenBank/DDBJ databases">
        <title>Paludisphaera mucosa sp. nov. a novel planctomycete from northern fen.</title>
        <authorList>
            <person name="Ivanova A."/>
        </authorList>
    </citation>
    <scope>NUCLEOTIDE SEQUENCE [LARGE SCALE GENOMIC DNA]</scope>
    <source>
        <strain evidence="6 7">Pla2</strain>
    </source>
</reference>
<dbReference type="InterPro" id="IPR038081">
    <property type="entry name" value="CalX-like_sf"/>
</dbReference>
<dbReference type="Gene3D" id="2.60.40.2030">
    <property type="match status" value="1"/>
</dbReference>
<dbReference type="InterPro" id="IPR003644">
    <property type="entry name" value="Calx_beta"/>
</dbReference>
<dbReference type="RefSeq" id="WP_277863787.1">
    <property type="nucleotide sequence ID" value="NZ_JARRAG010000002.1"/>
</dbReference>
<proteinExistence type="predicted"/>
<evidence type="ECO:0000313" key="6">
    <source>
        <dbReference type="EMBL" id="MDG3007509.1"/>
    </source>
</evidence>
<keyword evidence="4" id="KW-0813">Transport</keyword>
<feature type="domain" description="Calx-beta" evidence="5">
    <location>
        <begin position="24"/>
        <end position="125"/>
    </location>
</feature>
<keyword evidence="4" id="KW-0406">Ion transport</keyword>
<keyword evidence="2" id="KW-0677">Repeat</keyword>
<dbReference type="Proteomes" id="UP001216907">
    <property type="component" value="Unassembled WGS sequence"/>
</dbReference>
<evidence type="ECO:0000256" key="4">
    <source>
        <dbReference type="ARBA" id="ARBA00023065"/>
    </source>
</evidence>
<keyword evidence="7" id="KW-1185">Reference proteome</keyword>
<organism evidence="6 7">
    <name type="scientific">Paludisphaera mucosa</name>
    <dbReference type="NCBI Taxonomy" id="3030827"/>
    <lineage>
        <taxon>Bacteria</taxon>
        <taxon>Pseudomonadati</taxon>
        <taxon>Planctomycetota</taxon>
        <taxon>Planctomycetia</taxon>
        <taxon>Isosphaerales</taxon>
        <taxon>Isosphaeraceae</taxon>
        <taxon>Paludisphaera</taxon>
    </lineage>
</organism>
<dbReference type="SMART" id="SM00237">
    <property type="entry name" value="Calx_beta"/>
    <property type="match status" value="1"/>
</dbReference>
<evidence type="ECO:0000256" key="3">
    <source>
        <dbReference type="ARBA" id="ARBA00022837"/>
    </source>
</evidence>
<gene>
    <name evidence="6" type="ORF">PZE19_27420</name>
</gene>
<evidence type="ECO:0000256" key="2">
    <source>
        <dbReference type="ARBA" id="ARBA00022737"/>
    </source>
</evidence>
<evidence type="ECO:0000256" key="1">
    <source>
        <dbReference type="ARBA" id="ARBA00022729"/>
    </source>
</evidence>
<dbReference type="SUPFAM" id="SSF141072">
    <property type="entry name" value="CalX-like"/>
    <property type="match status" value="1"/>
</dbReference>
<accession>A0ABT6FIY6</accession>
<dbReference type="PANTHER" id="PTHR11878">
    <property type="entry name" value="SODIUM/CALCIUM EXCHANGER"/>
    <property type="match status" value="1"/>
</dbReference>
<dbReference type="PANTHER" id="PTHR11878:SF65">
    <property type="entry name" value="NA_CA-EXCHANGE PROTEIN, ISOFORM G"/>
    <property type="match status" value="1"/>
</dbReference>
<evidence type="ECO:0000313" key="7">
    <source>
        <dbReference type="Proteomes" id="UP001216907"/>
    </source>
</evidence>
<comment type="caution">
    <text evidence="6">The sequence shown here is derived from an EMBL/GenBank/DDBJ whole genome shotgun (WGS) entry which is preliminary data.</text>
</comment>
<evidence type="ECO:0000259" key="5">
    <source>
        <dbReference type="SMART" id="SM00237"/>
    </source>
</evidence>
<sequence length="449" mass="47760">MMISHGRSSRSRGRRPVLESLEGRRLMAGGSDIVSLIEFGTNSSRSVSEAAGRQTFTVTRTGDLSGLATVKVRTVAGTALEGYDYVTFQTTLTFAPGQSTATFGVDLVDDKVSESPYKLFNVILFDPAGGAGLAAASTAGVFIMDDEPASTQPLSFFDYGAYGVWTYDAIEGFRKIGAADPQAVVGSSNRSGYLDLGAGGLWAWDALRGVRKLSDADPQQMVVVNNDWTRAEDVLLVDYGAGGLWRYSDSRGWLQLSDVDPRAITVDRQTVFIDFGYGGLWRWGDALPWLKLNDVAPEGMTADVGVLFLDYGSSGLWSWSTAQGWAKVGDGDPQAIASEGDVLYADYGAAGLWSWTDAAGWARLNAADPRSMLSVGGVLYLDFAAFGAWTWTAAAGFHQETGAAVDGLLDSPGAGRVFVDQGAGGLWGWTATGYKRLNVADPDSTGRTA</sequence>
<dbReference type="Pfam" id="PF03160">
    <property type="entry name" value="Calx-beta"/>
    <property type="match status" value="1"/>
</dbReference>
<name>A0ABT6FIY6_9BACT</name>
<dbReference type="EMBL" id="JARRAG010000002">
    <property type="protein sequence ID" value="MDG3007509.1"/>
    <property type="molecule type" value="Genomic_DNA"/>
</dbReference>
<dbReference type="InterPro" id="IPR051171">
    <property type="entry name" value="CaCA"/>
</dbReference>